<dbReference type="AlphaFoldDB" id="F9UKI7"/>
<dbReference type="STRING" id="1037410.MCSF7_02001"/>
<protein>
    <recommendedName>
        <fullName evidence="7">DUF2179 domain-containing protein</fullName>
    </recommendedName>
</protein>
<keyword evidence="4 6" id="KW-1133">Transmembrane helix</keyword>
<keyword evidence="3 6" id="KW-0812">Transmembrane</keyword>
<feature type="transmembrane region" description="Helical" evidence="6">
    <location>
        <begin position="72"/>
        <end position="94"/>
    </location>
</feature>
<dbReference type="EMBL" id="AFXA01000011">
    <property type="protein sequence ID" value="EGV00192.1"/>
    <property type="molecule type" value="Genomic_DNA"/>
</dbReference>
<gene>
    <name evidence="8" type="ORF">MCSF7_02001</name>
</gene>
<dbReference type="Proteomes" id="UP000004978">
    <property type="component" value="Unassembled WGS sequence"/>
</dbReference>
<feature type="transmembrane region" description="Helical" evidence="6">
    <location>
        <begin position="283"/>
        <end position="306"/>
    </location>
</feature>
<feature type="transmembrane region" description="Helical" evidence="6">
    <location>
        <begin position="232"/>
        <end position="262"/>
    </location>
</feature>
<dbReference type="InterPro" id="IPR015867">
    <property type="entry name" value="N-reg_PII/ATP_PRibTrfase_C"/>
</dbReference>
<dbReference type="eggNOG" id="COG1284">
    <property type="taxonomic scope" value="Bacteria"/>
</dbReference>
<evidence type="ECO:0000256" key="5">
    <source>
        <dbReference type="ARBA" id="ARBA00023136"/>
    </source>
</evidence>
<dbReference type="RefSeq" id="WP_006608805.1">
    <property type="nucleotide sequence ID" value="NZ_AFXA01000011.1"/>
</dbReference>
<evidence type="ECO:0000256" key="6">
    <source>
        <dbReference type="SAM" id="Phobius"/>
    </source>
</evidence>
<sequence length="456" mass="51291">MKKEDLKENEQEKTKVNDLEYTNSLKPEYDIFTKEKEDDLKKIVKKSNTQYRYTRLSNFVLRLSRFYAPMPLYKLVLITGFLAILFGVVGILFVKNPGNYNFGAAAIGQALSKIVNVILRSNSHVTPAIYNAIDHALFWISYLILSIPIFIFGFKKVGKIFTLLTFEFLIISSLVSFGLGQIQQINEFYLIGDFSTSGISNEAKDLIAQNLWQGKSQIWQLIPLQWSDGGTIIAQIIFAFVYAIMLAFFFAIIAIMGGSAGVTGIIGEYMSTVKHKNFGTVNAYINLVIMIISVLIGTYLSGSLILSDLATNVQNIEGIAKEDLEIISKISSFRWQTALYFSPNMISTMFCNFVFAIVLNKLFPKFKIVQLKIYSPHMTDIRRAIIEDKKTINSFTITKGIGGYSGNKTKVLTAVTLYKQVPRLIKKVRSVDETALITVNNIASVDGNLYLPEDKF</sequence>
<evidence type="ECO:0000256" key="1">
    <source>
        <dbReference type="ARBA" id="ARBA00004651"/>
    </source>
</evidence>
<evidence type="ECO:0000259" key="7">
    <source>
        <dbReference type="Pfam" id="PF10035"/>
    </source>
</evidence>
<keyword evidence="2" id="KW-1003">Cell membrane</keyword>
<feature type="domain" description="DUF2179" evidence="7">
    <location>
        <begin position="395"/>
        <end position="447"/>
    </location>
</feature>
<accession>F9UKI7</accession>
<evidence type="ECO:0000313" key="8">
    <source>
        <dbReference type="EMBL" id="EGV00192.1"/>
    </source>
</evidence>
<dbReference type="InterPro" id="IPR019264">
    <property type="entry name" value="DUF2179"/>
</dbReference>
<dbReference type="PANTHER" id="PTHR33545:SF5">
    <property type="entry name" value="UPF0750 MEMBRANE PROTEIN YITT"/>
    <property type="match status" value="1"/>
</dbReference>
<reference evidence="8 9" key="1">
    <citation type="journal article" date="2013" name="Genome Announc.">
        <title>Genome Sequence of Mycoplasma columbinum Strain SF7.</title>
        <authorList>
            <person name="Guo Z."/>
            <person name="Xu X."/>
            <person name="Zheng Q."/>
            <person name="Li T."/>
            <person name="Kuang S."/>
            <person name="Zhang Z."/>
            <person name="Chen Y."/>
            <person name="Lu X."/>
            <person name="Zhou R."/>
            <person name="Bi D."/>
            <person name="Jin H."/>
        </authorList>
    </citation>
    <scope>NUCLEOTIDE SEQUENCE [LARGE SCALE GENOMIC DNA]</scope>
    <source>
        <strain evidence="8 9">SF7</strain>
    </source>
</reference>
<feature type="transmembrane region" description="Helical" evidence="6">
    <location>
        <begin position="136"/>
        <end position="154"/>
    </location>
</feature>
<feature type="transmembrane region" description="Helical" evidence="6">
    <location>
        <begin position="345"/>
        <end position="363"/>
    </location>
</feature>
<proteinExistence type="predicted"/>
<keyword evidence="9" id="KW-1185">Reference proteome</keyword>
<dbReference type="GO" id="GO:0005886">
    <property type="term" value="C:plasma membrane"/>
    <property type="evidence" value="ECO:0007669"/>
    <property type="project" value="UniProtKB-SubCell"/>
</dbReference>
<dbReference type="PANTHER" id="PTHR33545">
    <property type="entry name" value="UPF0750 MEMBRANE PROTEIN YITT-RELATED"/>
    <property type="match status" value="1"/>
</dbReference>
<feature type="transmembrane region" description="Helical" evidence="6">
    <location>
        <begin position="161"/>
        <end position="180"/>
    </location>
</feature>
<organism evidence="8 9">
    <name type="scientific">Mycoplasmopsis columbina SF7</name>
    <dbReference type="NCBI Taxonomy" id="1037410"/>
    <lineage>
        <taxon>Bacteria</taxon>
        <taxon>Bacillati</taxon>
        <taxon>Mycoplasmatota</taxon>
        <taxon>Mycoplasmoidales</taxon>
        <taxon>Metamycoplasmataceae</taxon>
        <taxon>Mycoplasmopsis</taxon>
    </lineage>
</organism>
<evidence type="ECO:0000256" key="3">
    <source>
        <dbReference type="ARBA" id="ARBA00022692"/>
    </source>
</evidence>
<dbReference type="Pfam" id="PF10035">
    <property type="entry name" value="DUF2179"/>
    <property type="match status" value="1"/>
</dbReference>
<evidence type="ECO:0000256" key="2">
    <source>
        <dbReference type="ARBA" id="ARBA00022475"/>
    </source>
</evidence>
<evidence type="ECO:0000313" key="9">
    <source>
        <dbReference type="Proteomes" id="UP000004978"/>
    </source>
</evidence>
<name>F9UKI7_9BACT</name>
<keyword evidence="5 6" id="KW-0472">Membrane</keyword>
<comment type="subcellular location">
    <subcellularLocation>
        <location evidence="1">Cell membrane</location>
        <topology evidence="1">Multi-pass membrane protein</topology>
    </subcellularLocation>
</comment>
<dbReference type="InterPro" id="IPR051461">
    <property type="entry name" value="UPF0750_membrane"/>
</dbReference>
<evidence type="ECO:0000256" key="4">
    <source>
        <dbReference type="ARBA" id="ARBA00022989"/>
    </source>
</evidence>
<dbReference type="Gene3D" id="3.30.70.120">
    <property type="match status" value="1"/>
</dbReference>
<comment type="caution">
    <text evidence="8">The sequence shown here is derived from an EMBL/GenBank/DDBJ whole genome shotgun (WGS) entry which is preliminary data.</text>
</comment>